<reference evidence="6 7" key="1">
    <citation type="submission" date="2024-08" db="EMBL/GenBank/DDBJ databases">
        <authorList>
            <person name="Cucini C."/>
            <person name="Frati F."/>
        </authorList>
    </citation>
    <scope>NUCLEOTIDE SEQUENCE [LARGE SCALE GENOMIC DNA]</scope>
</reference>
<dbReference type="InterPro" id="IPR028460">
    <property type="entry name" value="Tbh/DBH"/>
</dbReference>
<dbReference type="InterPro" id="IPR014784">
    <property type="entry name" value="Cu2_ascorb_mOase-like_C"/>
</dbReference>
<keyword evidence="4" id="KW-0732">Signal</keyword>
<accession>A0ABP1RVL3</accession>
<feature type="domain" description="DOMON" evidence="5">
    <location>
        <begin position="38"/>
        <end position="154"/>
    </location>
</feature>
<evidence type="ECO:0000256" key="3">
    <source>
        <dbReference type="ARBA" id="ARBA00023180"/>
    </source>
</evidence>
<dbReference type="InterPro" id="IPR045266">
    <property type="entry name" value="DOH_DOMON"/>
</dbReference>
<evidence type="ECO:0000313" key="6">
    <source>
        <dbReference type="EMBL" id="CAL8136670.1"/>
    </source>
</evidence>
<dbReference type="InterPro" id="IPR036939">
    <property type="entry name" value="Cu2_ascorb_mOase_N_sf"/>
</dbReference>
<dbReference type="SUPFAM" id="SSF49742">
    <property type="entry name" value="PHM/PNGase F"/>
    <property type="match status" value="2"/>
</dbReference>
<gene>
    <name evidence="6" type="ORF">ODALV1_LOCUS26556</name>
</gene>
<evidence type="ECO:0000256" key="1">
    <source>
        <dbReference type="ARBA" id="ARBA00010676"/>
    </source>
</evidence>
<dbReference type="SMART" id="SM00664">
    <property type="entry name" value="DoH"/>
    <property type="match status" value="1"/>
</dbReference>
<evidence type="ECO:0000259" key="5">
    <source>
        <dbReference type="PROSITE" id="PS50836"/>
    </source>
</evidence>
<dbReference type="PROSITE" id="PS50836">
    <property type="entry name" value="DOMON"/>
    <property type="match status" value="1"/>
</dbReference>
<sequence>MNLQRVCSVFLSFPLIFATGFRIDNNPNRHVEILDSAGKYRLEWLVNFKEELVTFNVTVETKGWVGFGLSKNGEMAGADIVIGGLEPSGKRYFSDRHVVGNEYPLRDEIQDWILENAWESETHTSLVFSRKFDTCDNQDIPINDDSLALIWAFGEVDGKVEHFGNWESFNMYLKDPQLTPAYVERRGELATKGMDNVKVWTMENKVQLHMKRTTYWCNMHKISLPKKHHTIGYALQAGTPGHSNIHQILIFKCTVPQNLNPESIFEPFLTHAGEECYSPGTEKTQLPTQFCTDLRYGISIGGRSTFFPDHAGIPIGESENEYYLFQAHYDNPQSAPGILAQTKVDIYYTPTVRQNDMGVFSLGHHVPGSPSLILPPGLASHKIYGHCSSACTKKMFSEEGMKIVALLLHSHNQGRKLRLHHFRNGKELPWISNDDNYNVFYQPGRNLREEVTILPGDQVTMSCTYDTSNRNTTTVGGYGTDQEMCKTFITYYPKMDDYGICRSMIASPTYTKRYLGINNVTWDKYQLEYVASSPPELGGRTISEVSDTIHWNEELLSHLQREHETHPQLAICPISTAAPSETAVEKEKGAKGQHFVTFPKIAKLHRIQKRCWDYKLYQSEN</sequence>
<dbReference type="InterPro" id="IPR005018">
    <property type="entry name" value="DOMON_domain"/>
</dbReference>
<dbReference type="Gene3D" id="2.60.120.230">
    <property type="match status" value="1"/>
</dbReference>
<dbReference type="Gene3D" id="2.60.120.310">
    <property type="entry name" value="Copper type II, ascorbate-dependent monooxygenase, N-terminal domain"/>
    <property type="match status" value="1"/>
</dbReference>
<dbReference type="InterPro" id="IPR000323">
    <property type="entry name" value="Cu2_ascorb_mOase_N"/>
</dbReference>
<name>A0ABP1RVL3_9HEXA</name>
<dbReference type="PANTHER" id="PTHR10157:SF23">
    <property type="entry name" value="MOXD1 HOMOLOG 1"/>
    <property type="match status" value="1"/>
</dbReference>
<dbReference type="Proteomes" id="UP001642540">
    <property type="component" value="Unassembled WGS sequence"/>
</dbReference>
<keyword evidence="3" id="KW-0325">Glycoprotein</keyword>
<dbReference type="InterPro" id="IPR000945">
    <property type="entry name" value="DBH-like"/>
</dbReference>
<evidence type="ECO:0000256" key="4">
    <source>
        <dbReference type="SAM" id="SignalP"/>
    </source>
</evidence>
<feature type="signal peptide" evidence="4">
    <location>
        <begin position="1"/>
        <end position="18"/>
    </location>
</feature>
<dbReference type="EMBL" id="CAXLJM020000111">
    <property type="protein sequence ID" value="CAL8136670.1"/>
    <property type="molecule type" value="Genomic_DNA"/>
</dbReference>
<keyword evidence="2" id="KW-1015">Disulfide bond</keyword>
<feature type="chain" id="PRO_5047082764" description="DOMON domain-containing protein" evidence="4">
    <location>
        <begin position="19"/>
        <end position="621"/>
    </location>
</feature>
<dbReference type="PRINTS" id="PR00767">
    <property type="entry name" value="DBMONOXGNASE"/>
</dbReference>
<comment type="caution">
    <text evidence="6">The sequence shown here is derived from an EMBL/GenBank/DDBJ whole genome shotgun (WGS) entry which is preliminary data.</text>
</comment>
<organism evidence="6 7">
    <name type="scientific">Orchesella dallaii</name>
    <dbReference type="NCBI Taxonomy" id="48710"/>
    <lineage>
        <taxon>Eukaryota</taxon>
        <taxon>Metazoa</taxon>
        <taxon>Ecdysozoa</taxon>
        <taxon>Arthropoda</taxon>
        <taxon>Hexapoda</taxon>
        <taxon>Collembola</taxon>
        <taxon>Entomobryomorpha</taxon>
        <taxon>Entomobryoidea</taxon>
        <taxon>Orchesellidae</taxon>
        <taxon>Orchesellinae</taxon>
        <taxon>Orchesella</taxon>
    </lineage>
</organism>
<dbReference type="Pfam" id="PF03351">
    <property type="entry name" value="DOMON"/>
    <property type="match status" value="1"/>
</dbReference>
<comment type="similarity">
    <text evidence="1">Belongs to the copper type II ascorbate-dependent monooxygenase family.</text>
</comment>
<evidence type="ECO:0000313" key="7">
    <source>
        <dbReference type="Proteomes" id="UP001642540"/>
    </source>
</evidence>
<dbReference type="Pfam" id="PF01082">
    <property type="entry name" value="Cu2_monooxygen"/>
    <property type="match status" value="1"/>
</dbReference>
<dbReference type="Pfam" id="PF03712">
    <property type="entry name" value="Cu2_monoox_C"/>
    <property type="match status" value="1"/>
</dbReference>
<proteinExistence type="inferred from homology"/>
<dbReference type="InterPro" id="IPR008977">
    <property type="entry name" value="PHM/PNGase_F_dom_sf"/>
</dbReference>
<dbReference type="CDD" id="cd09631">
    <property type="entry name" value="DOMON_DOH"/>
    <property type="match status" value="1"/>
</dbReference>
<evidence type="ECO:0000256" key="2">
    <source>
        <dbReference type="ARBA" id="ARBA00023157"/>
    </source>
</evidence>
<dbReference type="PANTHER" id="PTHR10157">
    <property type="entry name" value="DOPAMINE BETA HYDROXYLASE RELATED"/>
    <property type="match status" value="1"/>
</dbReference>
<keyword evidence="7" id="KW-1185">Reference proteome</keyword>
<protein>
    <recommendedName>
        <fullName evidence="5">DOMON domain-containing protein</fullName>
    </recommendedName>
</protein>
<dbReference type="InterPro" id="IPR024548">
    <property type="entry name" value="Cu2_monoox_C"/>
</dbReference>